<reference evidence="1" key="1">
    <citation type="journal article" date="2021" name="Proc. Natl. Acad. Sci. U.S.A.">
        <title>A Catalog of Tens of Thousands of Viruses from Human Metagenomes Reveals Hidden Associations with Chronic Diseases.</title>
        <authorList>
            <person name="Tisza M.J."/>
            <person name="Buck C.B."/>
        </authorList>
    </citation>
    <scope>NUCLEOTIDE SEQUENCE</scope>
    <source>
        <strain evidence="1">CtmpG14</strain>
    </source>
</reference>
<organism evidence="1">
    <name type="scientific">Siphoviridae sp. ctmpG14</name>
    <dbReference type="NCBI Taxonomy" id="2825654"/>
    <lineage>
        <taxon>Viruses</taxon>
        <taxon>Duplodnaviria</taxon>
        <taxon>Heunggongvirae</taxon>
        <taxon>Uroviricota</taxon>
        <taxon>Caudoviricetes</taxon>
    </lineage>
</organism>
<proteinExistence type="predicted"/>
<accession>A0A8S5PB28</accession>
<protein>
    <submittedName>
        <fullName evidence="1">Uncharacterized protein</fullName>
    </submittedName>
</protein>
<dbReference type="EMBL" id="BK015384">
    <property type="protein sequence ID" value="DAE04178.1"/>
    <property type="molecule type" value="Genomic_DNA"/>
</dbReference>
<evidence type="ECO:0000313" key="1">
    <source>
        <dbReference type="EMBL" id="DAE04178.1"/>
    </source>
</evidence>
<sequence>MNFIISNRETIFGRSPKFSALIEYEGREFKVSVTKKTITVKNKLNVQLFTEPNRYTIDEQGAMRGLRDYIVTHNI</sequence>
<name>A0A8S5PB28_9CAUD</name>